<name>A0A1M5T7T4_9BRAD</name>
<dbReference type="Proteomes" id="UP000190675">
    <property type="component" value="Chromosome I"/>
</dbReference>
<evidence type="ECO:0000313" key="3">
    <source>
        <dbReference type="Proteomes" id="UP000190675"/>
    </source>
</evidence>
<feature type="transmembrane region" description="Helical" evidence="1">
    <location>
        <begin position="6"/>
        <end position="26"/>
    </location>
</feature>
<dbReference type="AlphaFoldDB" id="A0A1M5T7T4"/>
<proteinExistence type="predicted"/>
<reference evidence="2 3" key="1">
    <citation type="submission" date="2016-11" db="EMBL/GenBank/DDBJ databases">
        <authorList>
            <person name="Jaros S."/>
            <person name="Januszkiewicz K."/>
            <person name="Wedrychowicz H."/>
        </authorList>
    </citation>
    <scope>NUCLEOTIDE SEQUENCE [LARGE SCALE GENOMIC DNA]</scope>
    <source>
        <strain evidence="2 3">GAS242</strain>
    </source>
</reference>
<evidence type="ECO:0000313" key="2">
    <source>
        <dbReference type="EMBL" id="SHH46837.1"/>
    </source>
</evidence>
<keyword evidence="1" id="KW-0472">Membrane</keyword>
<gene>
    <name evidence="2" type="ORF">SAMN05444169_7605</name>
</gene>
<evidence type="ECO:0000256" key="1">
    <source>
        <dbReference type="SAM" id="Phobius"/>
    </source>
</evidence>
<organism evidence="2 3">
    <name type="scientific">Bradyrhizobium erythrophlei</name>
    <dbReference type="NCBI Taxonomy" id="1437360"/>
    <lineage>
        <taxon>Bacteria</taxon>
        <taxon>Pseudomonadati</taxon>
        <taxon>Pseudomonadota</taxon>
        <taxon>Alphaproteobacteria</taxon>
        <taxon>Hyphomicrobiales</taxon>
        <taxon>Nitrobacteraceae</taxon>
        <taxon>Bradyrhizobium</taxon>
    </lineage>
</organism>
<protein>
    <submittedName>
        <fullName evidence="2">Uncharacterized protein</fullName>
    </submittedName>
</protein>
<keyword evidence="1" id="KW-1133">Transmembrane helix</keyword>
<sequence>MLAVLITLGVIVGIVALYLAICLPMMKNPAIHD</sequence>
<accession>A0A1M5T7T4</accession>
<keyword evidence="1" id="KW-0812">Transmembrane</keyword>
<dbReference type="EMBL" id="LT670818">
    <property type="protein sequence ID" value="SHH46837.1"/>
    <property type="molecule type" value="Genomic_DNA"/>
</dbReference>